<evidence type="ECO:0000313" key="3">
    <source>
        <dbReference type="EMBL" id="MEE4543205.1"/>
    </source>
</evidence>
<gene>
    <name evidence="3" type="ORF">V2S66_14650</name>
</gene>
<reference evidence="3 4" key="1">
    <citation type="submission" date="2023-12" db="EMBL/GenBank/DDBJ databases">
        <title>Streptomyces sp. V4-01.</title>
        <authorList>
            <person name="Somphong A."/>
            <person name="Phongsopitanun W."/>
        </authorList>
    </citation>
    <scope>NUCLEOTIDE SEQUENCE [LARGE SCALE GENOMIC DNA]</scope>
    <source>
        <strain evidence="3 4">V4-01</strain>
    </source>
</reference>
<dbReference type="EMBL" id="JAZEWV010000010">
    <property type="protein sequence ID" value="MEE4543205.1"/>
    <property type="molecule type" value="Genomic_DNA"/>
</dbReference>
<dbReference type="RefSeq" id="WP_330795415.1">
    <property type="nucleotide sequence ID" value="NZ_JAZEWV010000010.1"/>
</dbReference>
<dbReference type="Pfam" id="PF01370">
    <property type="entry name" value="Epimerase"/>
    <property type="match status" value="1"/>
</dbReference>
<protein>
    <submittedName>
        <fullName evidence="3">SDR family oxidoreductase</fullName>
    </submittedName>
</protein>
<proteinExistence type="predicted"/>
<evidence type="ECO:0000313" key="4">
    <source>
        <dbReference type="Proteomes" id="UP001344658"/>
    </source>
</evidence>
<keyword evidence="4" id="KW-1185">Reference proteome</keyword>
<dbReference type="Gene3D" id="3.40.50.720">
    <property type="entry name" value="NAD(P)-binding Rossmann-like Domain"/>
    <property type="match status" value="1"/>
</dbReference>
<dbReference type="CDD" id="cd05240">
    <property type="entry name" value="UDP_G4E_3_SDR_e"/>
    <property type="match status" value="1"/>
</dbReference>
<dbReference type="Proteomes" id="UP001344658">
    <property type="component" value="Unassembled WGS sequence"/>
</dbReference>
<accession>A0ABU7PBM3</accession>
<keyword evidence="1" id="KW-1133">Transmembrane helix</keyword>
<dbReference type="PANTHER" id="PTHR43245:SF52">
    <property type="entry name" value="NAD-DEPENDENT EPIMERASE_DEHYDRATASE"/>
    <property type="match status" value="1"/>
</dbReference>
<feature type="domain" description="NAD-dependent epimerase/dehydratase" evidence="2">
    <location>
        <begin position="23"/>
        <end position="233"/>
    </location>
</feature>
<keyword evidence="1" id="KW-0812">Transmembrane</keyword>
<name>A0ABU7PBM3_9ACTN</name>
<evidence type="ECO:0000259" key="2">
    <source>
        <dbReference type="Pfam" id="PF01370"/>
    </source>
</evidence>
<keyword evidence="1" id="KW-0472">Membrane</keyword>
<dbReference type="InterPro" id="IPR001509">
    <property type="entry name" value="Epimerase_deHydtase"/>
</dbReference>
<dbReference type="InterPro" id="IPR050177">
    <property type="entry name" value="Lipid_A_modif_metabolic_enz"/>
</dbReference>
<comment type="caution">
    <text evidence="3">The sequence shown here is derived from an EMBL/GenBank/DDBJ whole genome shotgun (WGS) entry which is preliminary data.</text>
</comment>
<dbReference type="InterPro" id="IPR036291">
    <property type="entry name" value="NAD(P)-bd_dom_sf"/>
</dbReference>
<dbReference type="PANTHER" id="PTHR43245">
    <property type="entry name" value="BIFUNCTIONAL POLYMYXIN RESISTANCE PROTEIN ARNA"/>
    <property type="match status" value="1"/>
</dbReference>
<sequence length="367" mass="39134">MSSPEEHVRPERSTGRAAAGPVVAITGAASGVGQALALRLVASDQVRKVLAIDERRGEVPGATWRVLDVRDPAIAEKLRGADVVVHLALDLDLESDAKARSAFNVRGTQTVLTAAAAAGVHRVVLCTSAMVYGAQADNDVPLAEDAPLRATSEASFVDDLLEIERLGRRAPRAHPGLNVTVLRPAVLVGGTDTALTRYFESPRLLVVAGSRPCWQFCHVEDLVSALEYAVLEKVDGEMAVGCDGWLEQEEVEELSGIRRMELPPAIAFGAASRLHRLGLTPSPAGDLAYTMHPWVVSGSRLHEAGWRPRWTNEEVLTELLEEVTGRSSLAGRRLGRKDATALGAAGATVALVGAAAAVRRARRRRGL</sequence>
<evidence type="ECO:0000256" key="1">
    <source>
        <dbReference type="SAM" id="Phobius"/>
    </source>
</evidence>
<dbReference type="SUPFAM" id="SSF51735">
    <property type="entry name" value="NAD(P)-binding Rossmann-fold domains"/>
    <property type="match status" value="1"/>
</dbReference>
<feature type="transmembrane region" description="Helical" evidence="1">
    <location>
        <begin position="339"/>
        <end position="358"/>
    </location>
</feature>
<organism evidence="3 4">
    <name type="scientific">Actinacidiphila polyblastidii</name>
    <dbReference type="NCBI Taxonomy" id="3110430"/>
    <lineage>
        <taxon>Bacteria</taxon>
        <taxon>Bacillati</taxon>
        <taxon>Actinomycetota</taxon>
        <taxon>Actinomycetes</taxon>
        <taxon>Kitasatosporales</taxon>
        <taxon>Streptomycetaceae</taxon>
        <taxon>Actinacidiphila</taxon>
    </lineage>
</organism>